<dbReference type="EMBL" id="JACORU010000002">
    <property type="protein sequence ID" value="MBC5764555.1"/>
    <property type="molecule type" value="Genomic_DNA"/>
</dbReference>
<reference evidence="9" key="1">
    <citation type="submission" date="2020-08" db="EMBL/GenBank/DDBJ databases">
        <title>Ramlibacter sp. GTP1 16S ribosomal RNA gene genome sequencing and assembly.</title>
        <authorList>
            <person name="Kang M."/>
        </authorList>
    </citation>
    <scope>NUCLEOTIDE SEQUENCE</scope>
    <source>
        <strain evidence="9">GTP1</strain>
    </source>
</reference>
<evidence type="ECO:0000313" key="9">
    <source>
        <dbReference type="EMBL" id="MBC5764555.1"/>
    </source>
</evidence>
<proteinExistence type="inferred from homology"/>
<dbReference type="EC" id="5.2.1.8" evidence="7"/>
<dbReference type="AlphaFoldDB" id="A0A923S1Q8"/>
<dbReference type="Pfam" id="PF00254">
    <property type="entry name" value="FKBP_C"/>
    <property type="match status" value="1"/>
</dbReference>
<dbReference type="GO" id="GO:0003755">
    <property type="term" value="F:peptidyl-prolyl cis-trans isomerase activity"/>
    <property type="evidence" value="ECO:0007669"/>
    <property type="project" value="UniProtKB-UniRule"/>
</dbReference>
<evidence type="ECO:0000313" key="10">
    <source>
        <dbReference type="Proteomes" id="UP000596827"/>
    </source>
</evidence>
<organism evidence="9 10">
    <name type="scientific">Ramlibacter albus</name>
    <dbReference type="NCBI Taxonomy" id="2079448"/>
    <lineage>
        <taxon>Bacteria</taxon>
        <taxon>Pseudomonadati</taxon>
        <taxon>Pseudomonadota</taxon>
        <taxon>Betaproteobacteria</taxon>
        <taxon>Burkholderiales</taxon>
        <taxon>Comamonadaceae</taxon>
        <taxon>Ramlibacter</taxon>
    </lineage>
</organism>
<evidence type="ECO:0000256" key="7">
    <source>
        <dbReference type="RuleBase" id="RU003915"/>
    </source>
</evidence>
<evidence type="ECO:0000256" key="2">
    <source>
        <dbReference type="ARBA" id="ARBA00006577"/>
    </source>
</evidence>
<keyword evidence="3 6" id="KW-0697">Rotamase</keyword>
<dbReference type="PANTHER" id="PTHR43811">
    <property type="entry name" value="FKBP-TYPE PEPTIDYL-PROLYL CIS-TRANS ISOMERASE FKPA"/>
    <property type="match status" value="1"/>
</dbReference>
<comment type="function">
    <text evidence="5">PPIases accelerate the folding of proteins.</text>
</comment>
<dbReference type="PROSITE" id="PS51257">
    <property type="entry name" value="PROKAR_LIPOPROTEIN"/>
    <property type="match status" value="1"/>
</dbReference>
<dbReference type="PROSITE" id="PS50059">
    <property type="entry name" value="FKBP_PPIASE"/>
    <property type="match status" value="1"/>
</dbReference>
<dbReference type="Proteomes" id="UP000596827">
    <property type="component" value="Unassembled WGS sequence"/>
</dbReference>
<sequence length="131" mass="13854">MRFILPALAAVVVGCATPLTPPVTTTSGLTYQSLKEGSGPSPTAADTVRVHYRGTFTDGREFDSSYKRGEPAEFPLGRVIKCWTEGVAMMKPGGKARLTCPPAIAYGEAGKGPIPPNSTLLFEVELLGVTR</sequence>
<comment type="caution">
    <text evidence="9">The sequence shown here is derived from an EMBL/GenBank/DDBJ whole genome shotgun (WGS) entry which is preliminary data.</text>
</comment>
<comment type="catalytic activity">
    <reaction evidence="1 6 7">
        <text>[protein]-peptidylproline (omega=180) = [protein]-peptidylproline (omega=0)</text>
        <dbReference type="Rhea" id="RHEA:16237"/>
        <dbReference type="Rhea" id="RHEA-COMP:10747"/>
        <dbReference type="Rhea" id="RHEA-COMP:10748"/>
        <dbReference type="ChEBI" id="CHEBI:83833"/>
        <dbReference type="ChEBI" id="CHEBI:83834"/>
        <dbReference type="EC" id="5.2.1.8"/>
    </reaction>
</comment>
<keyword evidence="10" id="KW-1185">Reference proteome</keyword>
<dbReference type="RefSeq" id="WP_187081019.1">
    <property type="nucleotide sequence ID" value="NZ_JACORU010000002.1"/>
</dbReference>
<evidence type="ECO:0000256" key="5">
    <source>
        <dbReference type="ARBA" id="ARBA00056164"/>
    </source>
</evidence>
<protein>
    <recommendedName>
        <fullName evidence="7">Peptidyl-prolyl cis-trans isomerase</fullName>
        <ecNumber evidence="7">5.2.1.8</ecNumber>
    </recommendedName>
</protein>
<dbReference type="Gene3D" id="3.10.50.40">
    <property type="match status" value="1"/>
</dbReference>
<name>A0A923S1Q8_9BURK</name>
<feature type="domain" description="PPIase FKBP-type" evidence="8">
    <location>
        <begin position="45"/>
        <end position="130"/>
    </location>
</feature>
<dbReference type="PANTHER" id="PTHR43811:SF19">
    <property type="entry name" value="39 KDA FK506-BINDING NUCLEAR PROTEIN"/>
    <property type="match status" value="1"/>
</dbReference>
<gene>
    <name evidence="9" type="ORF">H8R02_08850</name>
</gene>
<evidence type="ECO:0000259" key="8">
    <source>
        <dbReference type="PROSITE" id="PS50059"/>
    </source>
</evidence>
<dbReference type="InterPro" id="IPR001179">
    <property type="entry name" value="PPIase_FKBP_dom"/>
</dbReference>
<dbReference type="SUPFAM" id="SSF54534">
    <property type="entry name" value="FKBP-like"/>
    <property type="match status" value="1"/>
</dbReference>
<dbReference type="InterPro" id="IPR046357">
    <property type="entry name" value="PPIase_dom_sf"/>
</dbReference>
<keyword evidence="4 6" id="KW-0413">Isomerase</keyword>
<comment type="similarity">
    <text evidence="2 7">Belongs to the FKBP-type PPIase family.</text>
</comment>
<dbReference type="FunFam" id="3.10.50.40:FF:000006">
    <property type="entry name" value="Peptidyl-prolyl cis-trans isomerase"/>
    <property type="match status" value="1"/>
</dbReference>
<evidence type="ECO:0000256" key="4">
    <source>
        <dbReference type="ARBA" id="ARBA00023235"/>
    </source>
</evidence>
<evidence type="ECO:0000256" key="6">
    <source>
        <dbReference type="PROSITE-ProRule" id="PRU00277"/>
    </source>
</evidence>
<evidence type="ECO:0000256" key="3">
    <source>
        <dbReference type="ARBA" id="ARBA00023110"/>
    </source>
</evidence>
<accession>A0A923S1Q8</accession>
<evidence type="ECO:0000256" key="1">
    <source>
        <dbReference type="ARBA" id="ARBA00000971"/>
    </source>
</evidence>